<evidence type="ECO:0000313" key="2">
    <source>
        <dbReference type="Proteomes" id="UP000824533"/>
    </source>
</evidence>
<gene>
    <name evidence="1" type="ORF">K1T71_006914</name>
</gene>
<sequence>MELLITPTGMSVSVMIYLAVSWLKFRYDYVYHSEIEGWLKQNNIPATWQEARLRCHLEGAELASPLDLDFINILKSRSHLATWTGVHSSFSKGYYFSIEGVPLLRMPISWAPGEPDNYDNKEQCIIMMPNGTFADVCCDESFPYFCYKKSKSEVFNVCGTTDPNYTYETRTGSCYKLHNHMQTWDRAFMTCAGEGGYLAIMDTAVETQVLREIISRYPLNKIYGASVYKDDFFVGIHDWGDAGVWTTIHGQPVDRLIDTGVISWSQGQPKNITYNGLGESCGCIRRDGSFNDAWCHLPLGFICEKAPDSLERTEDDE</sequence>
<proteinExistence type="predicted"/>
<accession>A0ACC1CZB0</accession>
<keyword evidence="2" id="KW-1185">Reference proteome</keyword>
<dbReference type="Proteomes" id="UP000824533">
    <property type="component" value="Linkage Group LG12"/>
</dbReference>
<name>A0ACC1CZB0_9NEOP</name>
<reference evidence="1 2" key="1">
    <citation type="journal article" date="2021" name="Front. Genet.">
        <title>Chromosome-Level Genome Assembly Reveals Significant Gene Expansion in the Toll and IMD Signaling Pathways of Dendrolimus kikuchii.</title>
        <authorList>
            <person name="Zhou J."/>
            <person name="Wu P."/>
            <person name="Xiong Z."/>
            <person name="Liu N."/>
            <person name="Zhao N."/>
            <person name="Ji M."/>
            <person name="Qiu Y."/>
            <person name="Yang B."/>
        </authorList>
    </citation>
    <scope>NUCLEOTIDE SEQUENCE [LARGE SCALE GENOMIC DNA]</scope>
    <source>
        <strain evidence="1">Ann1</strain>
    </source>
</reference>
<organism evidence="1 2">
    <name type="scientific">Dendrolimus kikuchii</name>
    <dbReference type="NCBI Taxonomy" id="765133"/>
    <lineage>
        <taxon>Eukaryota</taxon>
        <taxon>Metazoa</taxon>
        <taxon>Ecdysozoa</taxon>
        <taxon>Arthropoda</taxon>
        <taxon>Hexapoda</taxon>
        <taxon>Insecta</taxon>
        <taxon>Pterygota</taxon>
        <taxon>Neoptera</taxon>
        <taxon>Endopterygota</taxon>
        <taxon>Lepidoptera</taxon>
        <taxon>Glossata</taxon>
        <taxon>Ditrysia</taxon>
        <taxon>Bombycoidea</taxon>
        <taxon>Lasiocampidae</taxon>
        <taxon>Dendrolimus</taxon>
    </lineage>
</organism>
<protein>
    <submittedName>
        <fullName evidence="1">Uncharacterized protein</fullName>
    </submittedName>
</protein>
<evidence type="ECO:0000313" key="1">
    <source>
        <dbReference type="EMBL" id="KAJ0176905.1"/>
    </source>
</evidence>
<dbReference type="EMBL" id="CM034398">
    <property type="protein sequence ID" value="KAJ0176905.1"/>
    <property type="molecule type" value="Genomic_DNA"/>
</dbReference>
<comment type="caution">
    <text evidence="1">The sequence shown here is derived from an EMBL/GenBank/DDBJ whole genome shotgun (WGS) entry which is preliminary data.</text>
</comment>